<dbReference type="CDD" id="cd22884">
    <property type="entry name" value="TOM22"/>
    <property type="match status" value="1"/>
</dbReference>
<keyword evidence="6" id="KW-1000">Mitochondrion outer membrane</keyword>
<evidence type="ECO:0000256" key="2">
    <source>
        <dbReference type="ARBA" id="ARBA00009874"/>
    </source>
</evidence>
<reference evidence="14" key="1">
    <citation type="journal article" date="2013" name="Genetics">
        <title>The draft genome and transcriptome of Panagrellus redivivus are shaped by the harsh demands of a free-living lifestyle.</title>
        <authorList>
            <person name="Srinivasan J."/>
            <person name="Dillman A.R."/>
            <person name="Macchietto M.G."/>
            <person name="Heikkinen L."/>
            <person name="Lakso M."/>
            <person name="Fracchia K.M."/>
            <person name="Antoshechkin I."/>
            <person name="Mortazavi A."/>
            <person name="Wong G."/>
            <person name="Sternberg P.W."/>
        </authorList>
    </citation>
    <scope>NUCLEOTIDE SEQUENCE [LARGE SCALE GENOMIC DNA]</scope>
    <source>
        <strain evidence="14">MT8872</strain>
    </source>
</reference>
<evidence type="ECO:0000256" key="13">
    <source>
        <dbReference type="SAM" id="Phobius"/>
    </source>
</evidence>
<dbReference type="PANTHER" id="PTHR12504">
    <property type="entry name" value="MITOCHONDRIAL IMPORT RECEPTOR SUBUNIT TOM22"/>
    <property type="match status" value="1"/>
</dbReference>
<keyword evidence="14" id="KW-1185">Reference proteome</keyword>
<keyword evidence="10" id="KW-0496">Mitochondrion</keyword>
<keyword evidence="5 13" id="KW-0812">Transmembrane</keyword>
<evidence type="ECO:0000256" key="8">
    <source>
        <dbReference type="ARBA" id="ARBA00022989"/>
    </source>
</evidence>
<comment type="similarity">
    <text evidence="2">Belongs to the Tom22 family.</text>
</comment>
<evidence type="ECO:0000256" key="12">
    <source>
        <dbReference type="ARBA" id="ARBA00023170"/>
    </source>
</evidence>
<dbReference type="Pfam" id="PF04281">
    <property type="entry name" value="Tom22"/>
    <property type="match status" value="1"/>
</dbReference>
<evidence type="ECO:0000256" key="3">
    <source>
        <dbReference type="ARBA" id="ARBA00016229"/>
    </source>
</evidence>
<dbReference type="AlphaFoldDB" id="A0A7E4VFT3"/>
<dbReference type="Proteomes" id="UP000492821">
    <property type="component" value="Unassembled WGS sequence"/>
</dbReference>
<keyword evidence="7" id="KW-0653">Protein transport</keyword>
<evidence type="ECO:0000256" key="1">
    <source>
        <dbReference type="ARBA" id="ARBA00004572"/>
    </source>
</evidence>
<name>A0A7E4VFT3_PANRE</name>
<keyword evidence="4" id="KW-0813">Transport</keyword>
<dbReference type="GO" id="GO:0006886">
    <property type="term" value="P:intracellular protein transport"/>
    <property type="evidence" value="ECO:0007669"/>
    <property type="project" value="InterPro"/>
</dbReference>
<evidence type="ECO:0000256" key="11">
    <source>
        <dbReference type="ARBA" id="ARBA00023136"/>
    </source>
</evidence>
<dbReference type="WBParaSite" id="Pan_g20582.t1">
    <property type="protein sequence ID" value="Pan_g20582.t1"/>
    <property type="gene ID" value="Pan_g20582"/>
</dbReference>
<evidence type="ECO:0000256" key="4">
    <source>
        <dbReference type="ARBA" id="ARBA00022448"/>
    </source>
</evidence>
<evidence type="ECO:0000256" key="5">
    <source>
        <dbReference type="ARBA" id="ARBA00022692"/>
    </source>
</evidence>
<dbReference type="InterPro" id="IPR005683">
    <property type="entry name" value="Tom22"/>
</dbReference>
<keyword evidence="11 13" id="KW-0472">Membrane</keyword>
<evidence type="ECO:0000256" key="7">
    <source>
        <dbReference type="ARBA" id="ARBA00022927"/>
    </source>
</evidence>
<keyword evidence="9" id="KW-0811">Translocation</keyword>
<sequence length="97" mass="10773">MAGDDEILVESYLERLEGLKDMFPQSVRNLTSSTVSAGWSVFGFTKQAIWVVSTTAMIMVLPYVIEKERADNEKAQVAQQRQMLLGPQAALPQQGAR</sequence>
<protein>
    <recommendedName>
        <fullName evidence="3">Mitochondrial import receptor subunit TOM22 homolog</fullName>
    </recommendedName>
</protein>
<dbReference type="PANTHER" id="PTHR12504:SF0">
    <property type="entry name" value="MITOCHONDRIAL IMPORT RECEPTOR SUBUNIT TOM22 HOMOLOG"/>
    <property type="match status" value="1"/>
</dbReference>
<keyword evidence="12" id="KW-0675">Receptor</keyword>
<reference evidence="15" key="2">
    <citation type="submission" date="2020-10" db="UniProtKB">
        <authorList>
            <consortium name="WormBaseParasite"/>
        </authorList>
    </citation>
    <scope>IDENTIFICATION</scope>
</reference>
<evidence type="ECO:0000313" key="15">
    <source>
        <dbReference type="WBParaSite" id="Pan_g20582.t1"/>
    </source>
</evidence>
<accession>A0A7E4VFT3</accession>
<keyword evidence="8 13" id="KW-1133">Transmembrane helix</keyword>
<evidence type="ECO:0000256" key="9">
    <source>
        <dbReference type="ARBA" id="ARBA00023010"/>
    </source>
</evidence>
<feature type="transmembrane region" description="Helical" evidence="13">
    <location>
        <begin position="48"/>
        <end position="65"/>
    </location>
</feature>
<comment type="subcellular location">
    <subcellularLocation>
        <location evidence="1">Mitochondrion outer membrane</location>
        <topology evidence="1">Single-pass membrane protein</topology>
    </subcellularLocation>
</comment>
<organism evidence="14 15">
    <name type="scientific">Panagrellus redivivus</name>
    <name type="common">Microworm</name>
    <dbReference type="NCBI Taxonomy" id="6233"/>
    <lineage>
        <taxon>Eukaryota</taxon>
        <taxon>Metazoa</taxon>
        <taxon>Ecdysozoa</taxon>
        <taxon>Nematoda</taxon>
        <taxon>Chromadorea</taxon>
        <taxon>Rhabditida</taxon>
        <taxon>Tylenchina</taxon>
        <taxon>Panagrolaimomorpha</taxon>
        <taxon>Panagrolaimoidea</taxon>
        <taxon>Panagrolaimidae</taxon>
        <taxon>Panagrellus</taxon>
    </lineage>
</organism>
<proteinExistence type="inferred from homology"/>
<evidence type="ECO:0000313" key="14">
    <source>
        <dbReference type="Proteomes" id="UP000492821"/>
    </source>
</evidence>
<evidence type="ECO:0000256" key="10">
    <source>
        <dbReference type="ARBA" id="ARBA00023128"/>
    </source>
</evidence>
<dbReference type="GO" id="GO:0005741">
    <property type="term" value="C:mitochondrial outer membrane"/>
    <property type="evidence" value="ECO:0007669"/>
    <property type="project" value="UniProtKB-SubCell"/>
</dbReference>
<evidence type="ECO:0000256" key="6">
    <source>
        <dbReference type="ARBA" id="ARBA00022787"/>
    </source>
</evidence>